<feature type="chain" id="PRO_5022984633" evidence="1">
    <location>
        <begin position="23"/>
        <end position="223"/>
    </location>
</feature>
<dbReference type="Proteomes" id="UP000321129">
    <property type="component" value="Unassembled WGS sequence"/>
</dbReference>
<reference evidence="2 3" key="1">
    <citation type="submission" date="2019-08" db="EMBL/GenBank/DDBJ databases">
        <title>Sphingorhabdus soil sp. nov., isolated from arctic soil.</title>
        <authorList>
            <person name="Liu Y."/>
        </authorList>
    </citation>
    <scope>NUCLEOTIDE SEQUENCE [LARGE SCALE GENOMIC DNA]</scope>
    <source>
        <strain evidence="2 3">D-2Q-5-6</strain>
    </source>
</reference>
<evidence type="ECO:0000256" key="1">
    <source>
        <dbReference type="SAM" id="SignalP"/>
    </source>
</evidence>
<evidence type="ECO:0000313" key="3">
    <source>
        <dbReference type="Proteomes" id="UP000321129"/>
    </source>
</evidence>
<protein>
    <submittedName>
        <fullName evidence="2">Uncharacterized protein</fullName>
    </submittedName>
</protein>
<dbReference type="AlphaFoldDB" id="A0A5C6USK6"/>
<name>A0A5C6USK6_9SPHN</name>
<comment type="caution">
    <text evidence="2">The sequence shown here is derived from an EMBL/GenBank/DDBJ whole genome shotgun (WGS) entry which is preliminary data.</text>
</comment>
<dbReference type="OrthoDB" id="7449298at2"/>
<keyword evidence="3" id="KW-1185">Reference proteome</keyword>
<dbReference type="EMBL" id="VOPY01000001">
    <property type="protein sequence ID" value="TXC73785.1"/>
    <property type="molecule type" value="Genomic_DNA"/>
</dbReference>
<accession>A0A5C6USK6</accession>
<gene>
    <name evidence="2" type="ORF">FSZ31_03380</name>
</gene>
<keyword evidence="1" id="KW-0732">Signal</keyword>
<evidence type="ECO:0000313" key="2">
    <source>
        <dbReference type="EMBL" id="TXC73785.1"/>
    </source>
</evidence>
<organism evidence="2 3">
    <name type="scientific">Flavisphingopyxis soli</name>
    <dbReference type="NCBI Taxonomy" id="2601267"/>
    <lineage>
        <taxon>Bacteria</taxon>
        <taxon>Pseudomonadati</taxon>
        <taxon>Pseudomonadota</taxon>
        <taxon>Alphaproteobacteria</taxon>
        <taxon>Sphingomonadales</taxon>
        <taxon>Sphingopyxidaceae</taxon>
        <taxon>Flavisphingopyxis</taxon>
    </lineage>
</organism>
<sequence>MRSALLLGVAAVVVLWANPVHADDSPRVVIVQRGVDYGLAPPVDARVYTGRDDRQITEADYRERWTGGWEGQWAADGTSYNGTFRGTYRPDTAYGYGDADPYRYGYGYADERVAGDDVYYAQVDDYRGAPRYAQSSYDAREMERLCGGDATVGGAVAGAAIGSAVDRQRCEAWRAGYPRTRRVMARGSAYPGYGYAYPAYYYPTAPAVVTTVIIEGGGTVVVR</sequence>
<dbReference type="RefSeq" id="WP_147121622.1">
    <property type="nucleotide sequence ID" value="NZ_VOPY01000001.1"/>
</dbReference>
<feature type="signal peptide" evidence="1">
    <location>
        <begin position="1"/>
        <end position="22"/>
    </location>
</feature>
<proteinExistence type="predicted"/>